<feature type="non-terminal residue" evidence="2">
    <location>
        <position position="1"/>
    </location>
</feature>
<dbReference type="Gene3D" id="3.40.50.2000">
    <property type="entry name" value="Glycogen Phosphorylase B"/>
    <property type="match status" value="2"/>
</dbReference>
<sequence>VFSLYKCFNKIVSVAKHTRDLNAENLAHYVDANKMVYVHNSLNVEKIIDSVENHGFSIESYEGQDHIIQKEEKPGIFSMKGIRLPKHNEINFVNMGRLSPEKDQEKLIKAFSQLINKYKSLKMKLYIIGDGILKETLSDLVETLGVADSVIFTGQMKNPFFLINKADCFVLSSNHEGQPMVLLETLVLNKPIIATDIAGSRSILEDGYGTLAPNNLDGLFSEMEKFVLDNSEDEGSTLNKDLNYNRRFKRFNYEDYNQQAMKMFYKEVCSEQV</sequence>
<evidence type="ECO:0000313" key="2">
    <source>
        <dbReference type="EMBL" id="MBD8048797.1"/>
    </source>
</evidence>
<evidence type="ECO:0000313" key="3">
    <source>
        <dbReference type="Proteomes" id="UP000627166"/>
    </source>
</evidence>
<keyword evidence="3" id="KW-1185">Reference proteome</keyword>
<feature type="domain" description="Glycosyl transferase family 1" evidence="1">
    <location>
        <begin position="86"/>
        <end position="230"/>
    </location>
</feature>
<protein>
    <submittedName>
        <fullName evidence="2">Glycosyltransferase</fullName>
    </submittedName>
</protein>
<dbReference type="SUPFAM" id="SSF53756">
    <property type="entry name" value="UDP-Glycosyltransferase/glycogen phosphorylase"/>
    <property type="match status" value="1"/>
</dbReference>
<proteinExistence type="predicted"/>
<evidence type="ECO:0000259" key="1">
    <source>
        <dbReference type="Pfam" id="PF00534"/>
    </source>
</evidence>
<comment type="caution">
    <text evidence="2">The sequence shown here is derived from an EMBL/GenBank/DDBJ whole genome shotgun (WGS) entry which is preliminary data.</text>
</comment>
<dbReference type="EMBL" id="JACSQB010000177">
    <property type="protein sequence ID" value="MBD8048797.1"/>
    <property type="molecule type" value="Genomic_DNA"/>
</dbReference>
<dbReference type="InterPro" id="IPR001296">
    <property type="entry name" value="Glyco_trans_1"/>
</dbReference>
<reference evidence="2 3" key="1">
    <citation type="submission" date="2020-08" db="EMBL/GenBank/DDBJ databases">
        <title>A Genomic Blueprint of the Chicken Gut Microbiome.</title>
        <authorList>
            <person name="Gilroy R."/>
            <person name="Ravi A."/>
            <person name="Getino M."/>
            <person name="Pursley I."/>
            <person name="Horton D.L."/>
            <person name="Alikhan N.-F."/>
            <person name="Baker D."/>
            <person name="Gharbi K."/>
            <person name="Hall N."/>
            <person name="Watson M."/>
            <person name="Adriaenssens E.M."/>
            <person name="Foster-Nyarko E."/>
            <person name="Jarju S."/>
            <person name="Secka A."/>
            <person name="Antonio M."/>
            <person name="Oren A."/>
            <person name="Chaudhuri R."/>
            <person name="La Ragione R.M."/>
            <person name="Hildebrand F."/>
            <person name="Pallen M.J."/>
        </authorList>
    </citation>
    <scope>NUCLEOTIDE SEQUENCE [LARGE SCALE GENOMIC DNA]</scope>
    <source>
        <strain evidence="2 3">N37</strain>
    </source>
</reference>
<dbReference type="PANTHER" id="PTHR12526">
    <property type="entry name" value="GLYCOSYLTRANSFERASE"/>
    <property type="match status" value="1"/>
</dbReference>
<dbReference type="Pfam" id="PF00534">
    <property type="entry name" value="Glycos_transf_1"/>
    <property type="match status" value="1"/>
</dbReference>
<dbReference type="PANTHER" id="PTHR12526:SF630">
    <property type="entry name" value="GLYCOSYLTRANSFERASE"/>
    <property type="match status" value="1"/>
</dbReference>
<accession>A0ABR8YWZ3</accession>
<name>A0ABR8YWZ3_9CLOT</name>
<organism evidence="2 3">
    <name type="scientific">Clostridium faecium</name>
    <dbReference type="NCBI Taxonomy" id="2762223"/>
    <lineage>
        <taxon>Bacteria</taxon>
        <taxon>Bacillati</taxon>
        <taxon>Bacillota</taxon>
        <taxon>Clostridia</taxon>
        <taxon>Eubacteriales</taxon>
        <taxon>Clostridiaceae</taxon>
        <taxon>Clostridium</taxon>
    </lineage>
</organism>
<gene>
    <name evidence="2" type="ORF">H9637_17500</name>
</gene>
<dbReference type="Proteomes" id="UP000627166">
    <property type="component" value="Unassembled WGS sequence"/>
</dbReference>
<dbReference type="CDD" id="cd03811">
    <property type="entry name" value="GT4_GT28_WabH-like"/>
    <property type="match status" value="1"/>
</dbReference>
<dbReference type="RefSeq" id="WP_191741728.1">
    <property type="nucleotide sequence ID" value="NZ_JACSQB010000177.1"/>
</dbReference>